<organism evidence="3 4">
    <name type="scientific">Aestuariirhabdus litorea</name>
    <dbReference type="NCBI Taxonomy" id="2528527"/>
    <lineage>
        <taxon>Bacteria</taxon>
        <taxon>Pseudomonadati</taxon>
        <taxon>Pseudomonadota</taxon>
        <taxon>Gammaproteobacteria</taxon>
        <taxon>Oceanospirillales</taxon>
        <taxon>Aestuariirhabdaceae</taxon>
        <taxon>Aestuariirhabdus</taxon>
    </lineage>
</organism>
<evidence type="ECO:0000313" key="4">
    <source>
        <dbReference type="Proteomes" id="UP000280792"/>
    </source>
</evidence>
<dbReference type="Pfam" id="PF12728">
    <property type="entry name" value="HTH_17"/>
    <property type="match status" value="1"/>
</dbReference>
<reference evidence="3 4" key="1">
    <citation type="submission" date="2018-08" db="EMBL/GenBank/DDBJ databases">
        <authorList>
            <person name="Khan S.A."/>
        </authorList>
    </citation>
    <scope>NUCLEOTIDE SEQUENCE [LARGE SCALE GENOMIC DNA]</scope>
    <source>
        <strain evidence="3 4">GTF-13</strain>
    </source>
</reference>
<dbReference type="Pfam" id="PF06527">
    <property type="entry name" value="TniQ"/>
    <property type="match status" value="1"/>
</dbReference>
<reference evidence="3 4" key="2">
    <citation type="submission" date="2018-12" db="EMBL/GenBank/DDBJ databases">
        <title>Simiduia agarivorans gen. nov., sp. nov., a marine, agarolytic bacterium isolated from shallow coastal water from Keelung, Taiwan.</title>
        <authorList>
            <person name="Shieh W.Y."/>
        </authorList>
    </citation>
    <scope>NUCLEOTIDE SEQUENCE [LARGE SCALE GENOMIC DNA]</scope>
    <source>
        <strain evidence="3 4">GTF-13</strain>
    </source>
</reference>
<comment type="caution">
    <text evidence="3">The sequence shown here is derived from an EMBL/GenBank/DDBJ whole genome shotgun (WGS) entry which is preliminary data.</text>
</comment>
<dbReference type="EMBL" id="QWEZ01000002">
    <property type="protein sequence ID" value="RRJ82593.1"/>
    <property type="molecule type" value="Genomic_DNA"/>
</dbReference>
<dbReference type="InterPro" id="IPR041657">
    <property type="entry name" value="HTH_17"/>
</dbReference>
<feature type="domain" description="Helix-turn-helix" evidence="2">
    <location>
        <begin position="480"/>
        <end position="529"/>
    </location>
</feature>
<evidence type="ECO:0000259" key="2">
    <source>
        <dbReference type="Pfam" id="PF12728"/>
    </source>
</evidence>
<dbReference type="Proteomes" id="UP000280792">
    <property type="component" value="Unassembled WGS sequence"/>
</dbReference>
<feature type="domain" description="TniQ" evidence="1">
    <location>
        <begin position="71"/>
        <end position="117"/>
    </location>
</feature>
<name>A0A3P3VP49_9GAMM</name>
<proteinExistence type="predicted"/>
<protein>
    <submittedName>
        <fullName evidence="3">Helix-turn-helix domain-containing protein</fullName>
    </submittedName>
</protein>
<accession>A0A3P3VP49</accession>
<evidence type="ECO:0000313" key="3">
    <source>
        <dbReference type="EMBL" id="RRJ82593.1"/>
    </source>
</evidence>
<evidence type="ECO:0000259" key="1">
    <source>
        <dbReference type="Pfam" id="PF06527"/>
    </source>
</evidence>
<dbReference type="AlphaFoldDB" id="A0A3P3VP49"/>
<sequence length="587" mass="66740">MNTELSMNSRPAPHEDESFRGYCWRLSLSNGFFSPAQMVAIVSWRVDAALSVWDLLIANLPGHCVDYLRGLKQRCSDRYVLRSNYRYCPVCLQEARYHREAWDYALLPYCDRHHVRLSDIGVRPQAILDGSLPFRVTPGLLDRETRALQLQQLLSDKLVLTNTNQTSWLLGSLNADQLQKLIMLLGSYHAFVGNPLPRKSPIKTRTECAAKILVSANYVFENWPISLEELFAARLSGLKNRCIKRQVGFIYLAMHRELKDPEFKFAIDALDHAITRRWPEIIDRKSPSLHRQQQGNPRFVSGTELSRRVGLSMKRLVGLIREEKLVGSVRTLPSGNRQITVEAGQEGKILGLRAGVDLKRAGKIIGLPKACVRKLLRAGLIKGVSPRPGKPWVIEPEELEAFRCRLEVDAKRLVDTGRLKNLNEIARYYLPKQTGLVEVLMMMIKGALPYGRKSLDKMGLAENLLVNVDTLRSLLMAKGLLSIPELAQELRVKQEVAYHLVRRGVIEATDQGRLGLMVRRKELEAFKRRYVWARDLSKEHKTSPGKLVRMLEERGVKPVSGPAIDGGRQYVYVKNEVVRTCIKKIDT</sequence>
<dbReference type="InterPro" id="IPR009492">
    <property type="entry name" value="TniQ"/>
</dbReference>
<gene>
    <name evidence="3" type="ORF">D0544_12060</name>
</gene>
<keyword evidence="4" id="KW-1185">Reference proteome</keyword>